<dbReference type="OrthoDB" id="7375008at2"/>
<dbReference type="STRING" id="1131935.PDENDC454_22514"/>
<dbReference type="EMBL" id="AHKH01000089">
    <property type="protein sequence ID" value="EHQ59978.1"/>
    <property type="molecule type" value="Genomic_DNA"/>
</dbReference>
<evidence type="ECO:0000313" key="2">
    <source>
        <dbReference type="EMBL" id="EHQ59978.1"/>
    </source>
</evidence>
<dbReference type="Pfam" id="PF04439">
    <property type="entry name" value="Adenyl_transf"/>
    <property type="match status" value="1"/>
</dbReference>
<organism evidence="2 3">
    <name type="scientific">Paenibacillus dendritiformis C454</name>
    <dbReference type="NCBI Taxonomy" id="1131935"/>
    <lineage>
        <taxon>Bacteria</taxon>
        <taxon>Bacillati</taxon>
        <taxon>Bacillota</taxon>
        <taxon>Bacilli</taxon>
        <taxon>Bacillales</taxon>
        <taxon>Paenibacillaceae</taxon>
        <taxon>Paenibacillus</taxon>
    </lineage>
</organism>
<dbReference type="Proteomes" id="UP000003900">
    <property type="component" value="Unassembled WGS sequence"/>
</dbReference>
<accession>H3SLR6</accession>
<comment type="caution">
    <text evidence="2">The sequence shown here is derived from an EMBL/GenBank/DDBJ whole genome shotgun (WGS) entry which is preliminary data.</text>
</comment>
<dbReference type="Pfam" id="PF01909">
    <property type="entry name" value="NTP_transf_2"/>
    <property type="match status" value="1"/>
</dbReference>
<feature type="domain" description="Polymerase nucleotidyl transferase" evidence="1">
    <location>
        <begin position="13"/>
        <end position="71"/>
    </location>
</feature>
<evidence type="ECO:0000259" key="1">
    <source>
        <dbReference type="Pfam" id="PF01909"/>
    </source>
</evidence>
<dbReference type="InterPro" id="IPR007530">
    <property type="entry name" value="Aminoglycoside_adenylylTfrase"/>
</dbReference>
<proteinExistence type="predicted"/>
<protein>
    <recommendedName>
        <fullName evidence="1">Polymerase nucleotidyl transferase domain-containing protein</fullName>
    </recommendedName>
</protein>
<dbReference type="InterPro" id="IPR043519">
    <property type="entry name" value="NT_sf"/>
</dbReference>
<dbReference type="SUPFAM" id="SSF81631">
    <property type="entry name" value="PAP/OAS1 substrate-binding domain"/>
    <property type="match status" value="1"/>
</dbReference>
<gene>
    <name evidence="2" type="ORF">PDENDC454_22514</name>
</gene>
<reference evidence="2 3" key="1">
    <citation type="journal article" date="2012" name="J. Bacteriol.">
        <title>Genome Sequence of the Pattern-Forming Social Bacterium Paenibacillus dendritiformis C454 Chiral Morphotype.</title>
        <authorList>
            <person name="Sirota-Madi A."/>
            <person name="Olender T."/>
            <person name="Helman Y."/>
            <person name="Brainis I."/>
            <person name="Finkelshtein A."/>
            <person name="Roth D."/>
            <person name="Hagai E."/>
            <person name="Leshkowitz D."/>
            <person name="Brodsky L."/>
            <person name="Galatenko V."/>
            <person name="Nikolaev V."/>
            <person name="Gutnick D.L."/>
            <person name="Lancet D."/>
            <person name="Ben-Jacob E."/>
        </authorList>
    </citation>
    <scope>NUCLEOTIDE SEQUENCE [LARGE SCALE GENOMIC DNA]</scope>
    <source>
        <strain evidence="2 3">C454</strain>
    </source>
</reference>
<dbReference type="SUPFAM" id="SSF81301">
    <property type="entry name" value="Nucleotidyltransferase"/>
    <property type="match status" value="1"/>
</dbReference>
<evidence type="ECO:0000313" key="3">
    <source>
        <dbReference type="Proteomes" id="UP000003900"/>
    </source>
</evidence>
<keyword evidence="3" id="KW-1185">Reference proteome</keyword>
<dbReference type="Gene3D" id="1.20.120.330">
    <property type="entry name" value="Nucleotidyltransferases domain 2"/>
    <property type="match status" value="1"/>
</dbReference>
<name>H3SLR6_9BACL</name>
<sequence length="263" mass="30537">MPLQMHEDFINLAKEKLREDYRLLGLLAGGSMITGFMDEYSDLDLIVVYDARYREEIMDYRIQIAEKLGSLLSAFTGEHVGEPRLIICLYGAPPLHVDLKFVTVQELEQRVENPIILWERGAEISELIQRTSPSYLYSSPQWIEDRFWVWVHYGATKLGRGELFELIDHLTYMRSSALGPLFLIKNGELPTGVRRLEKYVSEELEELKETVPNHSTESCYHALQMTIRLYQQLRQHVGNIEYKKEAEQVSVAYLEAVYSSLDK</sequence>
<dbReference type="AlphaFoldDB" id="H3SLR6"/>
<dbReference type="GO" id="GO:0016779">
    <property type="term" value="F:nucleotidyltransferase activity"/>
    <property type="evidence" value="ECO:0007669"/>
    <property type="project" value="InterPro"/>
</dbReference>
<dbReference type="InterPro" id="IPR002934">
    <property type="entry name" value="Polymerase_NTP_transf_dom"/>
</dbReference>
<dbReference type="Gene3D" id="3.30.460.10">
    <property type="entry name" value="Beta Polymerase, domain 2"/>
    <property type="match status" value="1"/>
</dbReference>
<dbReference type="RefSeq" id="WP_006678991.1">
    <property type="nucleotide sequence ID" value="NZ_AHKH01000089.1"/>
</dbReference>